<protein>
    <submittedName>
        <fullName evidence="1">DUF1059 domain-containing protein</fullName>
    </submittedName>
</protein>
<evidence type="ECO:0000313" key="1">
    <source>
        <dbReference type="EMBL" id="CAA6798373.1"/>
    </source>
</evidence>
<gene>
    <name evidence="1" type="ORF">HELGO_WM27674</name>
</gene>
<sequence>MKTMTCKQLGGACDIKLQAETFGQMSELSMQHGIEMMQENDEAHMKAIQNMKEIMQNPMMMNEWFAMKKAEFDALPED</sequence>
<accession>A0A6S6S6P9</accession>
<proteinExistence type="predicted"/>
<dbReference type="AlphaFoldDB" id="A0A6S6S6P9"/>
<organism evidence="1">
    <name type="scientific">uncultured Sulfurovum sp</name>
    <dbReference type="NCBI Taxonomy" id="269237"/>
    <lineage>
        <taxon>Bacteria</taxon>
        <taxon>Pseudomonadati</taxon>
        <taxon>Campylobacterota</taxon>
        <taxon>Epsilonproteobacteria</taxon>
        <taxon>Campylobacterales</taxon>
        <taxon>Sulfurovaceae</taxon>
        <taxon>Sulfurovum</taxon>
        <taxon>environmental samples</taxon>
    </lineage>
</organism>
<name>A0A6S6S6P9_9BACT</name>
<dbReference type="EMBL" id="CACVAR010000002">
    <property type="protein sequence ID" value="CAA6798373.1"/>
    <property type="molecule type" value="Genomic_DNA"/>
</dbReference>
<reference evidence="1" key="1">
    <citation type="submission" date="2020-01" db="EMBL/GenBank/DDBJ databases">
        <authorList>
            <person name="Meier V. D."/>
            <person name="Meier V D."/>
        </authorList>
    </citation>
    <scope>NUCLEOTIDE SEQUENCE</scope>
    <source>
        <strain evidence="1">HLG_WM_MAG_03</strain>
    </source>
</reference>